<dbReference type="AlphaFoldDB" id="A0A8S0PVW7"/>
<dbReference type="EMBL" id="CACTIH010000161">
    <property type="protein sequence ID" value="CAA2955746.1"/>
    <property type="molecule type" value="Genomic_DNA"/>
</dbReference>
<keyword evidence="2" id="KW-1185">Reference proteome</keyword>
<dbReference type="Proteomes" id="UP000594638">
    <property type="component" value="Unassembled WGS sequence"/>
</dbReference>
<organism evidence="1 2">
    <name type="scientific">Olea europaea subsp. europaea</name>
    <dbReference type="NCBI Taxonomy" id="158383"/>
    <lineage>
        <taxon>Eukaryota</taxon>
        <taxon>Viridiplantae</taxon>
        <taxon>Streptophyta</taxon>
        <taxon>Embryophyta</taxon>
        <taxon>Tracheophyta</taxon>
        <taxon>Spermatophyta</taxon>
        <taxon>Magnoliopsida</taxon>
        <taxon>eudicotyledons</taxon>
        <taxon>Gunneridae</taxon>
        <taxon>Pentapetalae</taxon>
        <taxon>asterids</taxon>
        <taxon>lamiids</taxon>
        <taxon>Lamiales</taxon>
        <taxon>Oleaceae</taxon>
        <taxon>Oleeae</taxon>
        <taxon>Olea</taxon>
    </lineage>
</organism>
<name>A0A8S0PVW7_OLEEU</name>
<gene>
    <name evidence="1" type="ORF">OLEA9_A069598</name>
</gene>
<dbReference type="Gramene" id="OE9A069598T1">
    <property type="protein sequence ID" value="OE9A069598C1"/>
    <property type="gene ID" value="OE9A069598"/>
</dbReference>
<protein>
    <submittedName>
        <fullName evidence="1">Uncharacterized protein</fullName>
    </submittedName>
</protein>
<reference evidence="1 2" key="1">
    <citation type="submission" date="2019-12" db="EMBL/GenBank/DDBJ databases">
        <authorList>
            <person name="Alioto T."/>
            <person name="Alioto T."/>
            <person name="Gomez Garrido J."/>
        </authorList>
    </citation>
    <scope>NUCLEOTIDE SEQUENCE [LARGE SCALE GENOMIC DNA]</scope>
</reference>
<sequence>MLLAIDSNKQVRVVAVSESSQISRVARVDLGDPLSINLFTNLVSFTWVPMGRFTSTGSGVLVQIGMSSIKGFIHSVRYPMDSTDKRYEVPTVSPATKGYNKALQSFKL</sequence>
<proteinExistence type="predicted"/>
<evidence type="ECO:0000313" key="2">
    <source>
        <dbReference type="Proteomes" id="UP000594638"/>
    </source>
</evidence>
<comment type="caution">
    <text evidence="1">The sequence shown here is derived from an EMBL/GenBank/DDBJ whole genome shotgun (WGS) entry which is preliminary data.</text>
</comment>
<evidence type="ECO:0000313" key="1">
    <source>
        <dbReference type="EMBL" id="CAA2955746.1"/>
    </source>
</evidence>
<accession>A0A8S0PVW7</accession>